<dbReference type="RefSeq" id="WP_170301929.1">
    <property type="nucleotide sequence ID" value="NZ_CP062803.1"/>
</dbReference>
<evidence type="ECO:0000313" key="2">
    <source>
        <dbReference type="Proteomes" id="UP000397656"/>
    </source>
</evidence>
<accession>A0A7M2GYI8</accession>
<name>A0A7M2GYI8_9BURK</name>
<reference evidence="1 2" key="1">
    <citation type="submission" date="2020-10" db="EMBL/GenBank/DDBJ databases">
        <title>Complete genome sequence of Cupriavidus basilensis CCUG 49340T.</title>
        <authorList>
            <person name="Salva-Serra F."/>
            <person name="Donoso R.A."/>
            <person name="Cho K.H."/>
            <person name="Yoo J.A."/>
            <person name="Lee K."/>
            <person name="Yoon S.-H."/>
            <person name="Perez-Pantoja D."/>
            <person name="Moore E.R.B."/>
        </authorList>
    </citation>
    <scope>NUCLEOTIDE SEQUENCE [LARGE SCALE GENOMIC DNA]</scope>
    <source>
        <strain evidence="2">CCUG 49340</strain>
    </source>
</reference>
<organism evidence="1 2">
    <name type="scientific">Cupriavidus basilensis</name>
    <dbReference type="NCBI Taxonomy" id="68895"/>
    <lineage>
        <taxon>Bacteria</taxon>
        <taxon>Pseudomonadati</taxon>
        <taxon>Pseudomonadota</taxon>
        <taxon>Betaproteobacteria</taxon>
        <taxon>Burkholderiales</taxon>
        <taxon>Burkholderiaceae</taxon>
        <taxon>Cupriavidus</taxon>
    </lineage>
</organism>
<dbReference type="Proteomes" id="UP000397656">
    <property type="component" value="Chromosome 1"/>
</dbReference>
<evidence type="ECO:0000313" key="1">
    <source>
        <dbReference type="EMBL" id="QOT77009.1"/>
    </source>
</evidence>
<protein>
    <submittedName>
        <fullName evidence="1">Uncharacterized protein</fullName>
    </submittedName>
</protein>
<dbReference type="GeneID" id="98399775"/>
<proteinExistence type="predicted"/>
<gene>
    <name evidence="1" type="ORF">F7R26_002605</name>
</gene>
<dbReference type="EMBL" id="CP062803">
    <property type="protein sequence ID" value="QOT77009.1"/>
    <property type="molecule type" value="Genomic_DNA"/>
</dbReference>
<dbReference type="AlphaFoldDB" id="A0A7M2GYI8"/>
<sequence>MSHIIRHADVLCVRQATRAAHTACGAMRATARFLCYRRRFIPSQAPTS</sequence>